<protein>
    <submittedName>
        <fullName evidence="1">Uncharacterized protein</fullName>
    </submittedName>
</protein>
<sequence length="641" mass="71457">MIGVRFDGTDPTDQFSRLPTMPQMVTLGAAEELLVRMMTETSLTCRTGDSLLDAGDFGAAKAKYLQIVTKVVGSACTIPMVSNEVSGGIICELYLEMDLFTRVNLMGCCVGIAKCLRREKKLALALAWCDEVNALYRSGIPKALPQPVYDEFIAYHPVQRLNFAADWLDWLPQLPEFALYKATALCLAPEILAELGNSGTATTRRWNAHKTSKNLPMTHQTAALFAMLQGRHPDPQAPLGNGGCVAGLHIKGSWARLSIGKLGGVIDGHEAFACFIWNSHLYVAGGRTTVDGPFHQDMWALDLNALDAWRELPPYPVHLSGSRRFIDWTMLVHNDAALLFTGHSTIDVFDLVTERWTSFQTTYTPTPADREAGIVDMWPYPRKQSRDGTVIITGNKLYSAQNDGARIYLLFGHFDREAANHHNELHGAGEAFGHEDFWSWGVKEESWRRERMGERATQACVVVFGGYHPTLPTHVVTAGNEVQFNYSYFADTFIYDMTPTADAADPPRLSRKWQQVRTAGFPTYRCQAQLAVDSATGKTYMFGGWTNNQYIPTRTKLMSRSFGYLCELRVNLPRGHFEEADVEEEARVAKAGPWQRCFSCASAGPWKRCGGSCNGKAFFCGTPCFREGWAEHKLTHKCRKA</sequence>
<reference evidence="1" key="1">
    <citation type="submission" date="2023-03" db="EMBL/GenBank/DDBJ databases">
        <title>Massive genome expansion in bonnet fungi (Mycena s.s.) driven by repeated elements and novel gene families across ecological guilds.</title>
        <authorList>
            <consortium name="Lawrence Berkeley National Laboratory"/>
            <person name="Harder C.B."/>
            <person name="Miyauchi S."/>
            <person name="Viragh M."/>
            <person name="Kuo A."/>
            <person name="Thoen E."/>
            <person name="Andreopoulos B."/>
            <person name="Lu D."/>
            <person name="Skrede I."/>
            <person name="Drula E."/>
            <person name="Henrissat B."/>
            <person name="Morin E."/>
            <person name="Kohler A."/>
            <person name="Barry K."/>
            <person name="LaButti K."/>
            <person name="Morin E."/>
            <person name="Salamov A."/>
            <person name="Lipzen A."/>
            <person name="Mereny Z."/>
            <person name="Hegedus B."/>
            <person name="Baldrian P."/>
            <person name="Stursova M."/>
            <person name="Weitz H."/>
            <person name="Taylor A."/>
            <person name="Grigoriev I.V."/>
            <person name="Nagy L.G."/>
            <person name="Martin F."/>
            <person name="Kauserud H."/>
        </authorList>
    </citation>
    <scope>NUCLEOTIDE SEQUENCE</scope>
    <source>
        <strain evidence="1">CBHHK200</strain>
    </source>
</reference>
<organism evidence="1 2">
    <name type="scientific">Mycena alexandri</name>
    <dbReference type="NCBI Taxonomy" id="1745969"/>
    <lineage>
        <taxon>Eukaryota</taxon>
        <taxon>Fungi</taxon>
        <taxon>Dikarya</taxon>
        <taxon>Basidiomycota</taxon>
        <taxon>Agaricomycotina</taxon>
        <taxon>Agaricomycetes</taxon>
        <taxon>Agaricomycetidae</taxon>
        <taxon>Agaricales</taxon>
        <taxon>Marasmiineae</taxon>
        <taxon>Mycenaceae</taxon>
        <taxon>Mycena</taxon>
    </lineage>
</organism>
<comment type="caution">
    <text evidence="1">The sequence shown here is derived from an EMBL/GenBank/DDBJ whole genome shotgun (WGS) entry which is preliminary data.</text>
</comment>
<dbReference type="EMBL" id="JARJCM010000185">
    <property type="protein sequence ID" value="KAJ7023610.1"/>
    <property type="molecule type" value="Genomic_DNA"/>
</dbReference>
<dbReference type="Proteomes" id="UP001218188">
    <property type="component" value="Unassembled WGS sequence"/>
</dbReference>
<name>A0AAD6S9Y5_9AGAR</name>
<dbReference type="SUPFAM" id="SSF50965">
    <property type="entry name" value="Galactose oxidase, central domain"/>
    <property type="match status" value="1"/>
</dbReference>
<dbReference type="InterPro" id="IPR011043">
    <property type="entry name" value="Gal_Oxase/kelch_b-propeller"/>
</dbReference>
<dbReference type="Gene3D" id="2.120.10.80">
    <property type="entry name" value="Kelch-type beta propeller"/>
    <property type="match status" value="2"/>
</dbReference>
<proteinExistence type="predicted"/>
<dbReference type="InterPro" id="IPR015915">
    <property type="entry name" value="Kelch-typ_b-propeller"/>
</dbReference>
<gene>
    <name evidence="1" type="ORF">C8F04DRAFT_1223594</name>
</gene>
<keyword evidence="2" id="KW-1185">Reference proteome</keyword>
<evidence type="ECO:0000313" key="1">
    <source>
        <dbReference type="EMBL" id="KAJ7023610.1"/>
    </source>
</evidence>
<dbReference type="AlphaFoldDB" id="A0AAD6S9Y5"/>
<accession>A0AAD6S9Y5</accession>
<evidence type="ECO:0000313" key="2">
    <source>
        <dbReference type="Proteomes" id="UP001218188"/>
    </source>
</evidence>